<dbReference type="InterPro" id="IPR050177">
    <property type="entry name" value="Lipid_A_modif_metabolic_enz"/>
</dbReference>
<evidence type="ECO:0000313" key="2">
    <source>
        <dbReference type="EMBL" id="HIV61732.1"/>
    </source>
</evidence>
<proteinExistence type="predicted"/>
<dbReference type="EMBL" id="DXIE01000018">
    <property type="protein sequence ID" value="HIV61732.1"/>
    <property type="molecule type" value="Genomic_DNA"/>
</dbReference>
<reference evidence="2" key="1">
    <citation type="journal article" date="2021" name="PeerJ">
        <title>Extensive microbial diversity within the chicken gut microbiome revealed by metagenomics and culture.</title>
        <authorList>
            <person name="Gilroy R."/>
            <person name="Ravi A."/>
            <person name="Getino M."/>
            <person name="Pursley I."/>
            <person name="Horton D.L."/>
            <person name="Alikhan N.F."/>
            <person name="Baker D."/>
            <person name="Gharbi K."/>
            <person name="Hall N."/>
            <person name="Watson M."/>
            <person name="Adriaenssens E.M."/>
            <person name="Foster-Nyarko E."/>
            <person name="Jarju S."/>
            <person name="Secka A."/>
            <person name="Antonio M."/>
            <person name="Oren A."/>
            <person name="Chaudhuri R.R."/>
            <person name="La Ragione R."/>
            <person name="Hildebrand F."/>
            <person name="Pallen M.J."/>
        </authorList>
    </citation>
    <scope>NUCLEOTIDE SEQUENCE</scope>
    <source>
        <strain evidence="2">CHK193-4272</strain>
    </source>
</reference>
<dbReference type="AlphaFoldDB" id="A0A9D1PII3"/>
<feature type="domain" description="NAD-dependent epimerase/dehydratase" evidence="1">
    <location>
        <begin position="3"/>
        <end position="214"/>
    </location>
</feature>
<accession>A0A9D1PII3</accession>
<dbReference type="Proteomes" id="UP000886808">
    <property type="component" value="Unassembled WGS sequence"/>
</dbReference>
<dbReference type="CDD" id="cd08946">
    <property type="entry name" value="SDR_e"/>
    <property type="match status" value="1"/>
</dbReference>
<comment type="caution">
    <text evidence="2">The sequence shown here is derived from an EMBL/GenBank/DDBJ whole genome shotgun (WGS) entry which is preliminary data.</text>
</comment>
<dbReference type="InterPro" id="IPR036291">
    <property type="entry name" value="NAD(P)-bd_dom_sf"/>
</dbReference>
<evidence type="ECO:0000313" key="3">
    <source>
        <dbReference type="Proteomes" id="UP000886808"/>
    </source>
</evidence>
<sequence length="293" mass="33660">MRILITGITGYIGSNLARKLLHKHEIFGIVRQPINTTYIHDIQHKLVLLTYSGDGQELLEKIQMCKPDLVYHLATYYTGGHTIEHIENMIESNIAFGARLLECMSSSNCKNLIYTATVMENYRNEEYCPLNLYAATKRAFEDLMVYYADAGFLRYGKVVLSDTYGPDDKRPKIMNLVRNAELTQSPLDLSDGSQDYAIVHIDDVVNALDIAGQQLCLGQWQNCTYQLYPKEILSLRDTIEMMVRLQNLNVELNWGKLEKPIRFIQDSVKIYPTVPNWKSEISLQEGLKFCKNF</sequence>
<protein>
    <submittedName>
        <fullName evidence="2">NAD-dependent epimerase/dehydratase family protein</fullName>
    </submittedName>
</protein>
<name>A0A9D1PII3_9FIRM</name>
<reference evidence="2" key="2">
    <citation type="submission" date="2021-04" db="EMBL/GenBank/DDBJ databases">
        <authorList>
            <person name="Gilroy R."/>
        </authorList>
    </citation>
    <scope>NUCLEOTIDE SEQUENCE</scope>
    <source>
        <strain evidence="2">CHK193-4272</strain>
    </source>
</reference>
<evidence type="ECO:0000259" key="1">
    <source>
        <dbReference type="Pfam" id="PF01370"/>
    </source>
</evidence>
<dbReference type="Pfam" id="PF01370">
    <property type="entry name" value="Epimerase"/>
    <property type="match status" value="1"/>
</dbReference>
<dbReference type="Gene3D" id="3.40.50.720">
    <property type="entry name" value="NAD(P)-binding Rossmann-like Domain"/>
    <property type="match status" value="1"/>
</dbReference>
<dbReference type="PANTHER" id="PTHR43245">
    <property type="entry name" value="BIFUNCTIONAL POLYMYXIN RESISTANCE PROTEIN ARNA"/>
    <property type="match status" value="1"/>
</dbReference>
<dbReference type="InterPro" id="IPR001509">
    <property type="entry name" value="Epimerase_deHydtase"/>
</dbReference>
<gene>
    <name evidence="2" type="ORF">H9746_02630</name>
</gene>
<organism evidence="2 3">
    <name type="scientific">Candidatus Butyricicoccus avistercoris</name>
    <dbReference type="NCBI Taxonomy" id="2838518"/>
    <lineage>
        <taxon>Bacteria</taxon>
        <taxon>Bacillati</taxon>
        <taxon>Bacillota</taxon>
        <taxon>Clostridia</taxon>
        <taxon>Eubacteriales</taxon>
        <taxon>Butyricicoccaceae</taxon>
        <taxon>Butyricicoccus</taxon>
    </lineage>
</organism>
<dbReference type="SUPFAM" id="SSF51735">
    <property type="entry name" value="NAD(P)-binding Rossmann-fold domains"/>
    <property type="match status" value="1"/>
</dbReference>